<gene>
    <name evidence="3" type="ORF">AWH69_09135</name>
</gene>
<evidence type="ECO:0000256" key="1">
    <source>
        <dbReference type="SAM" id="Phobius"/>
    </source>
</evidence>
<comment type="caution">
    <text evidence="3">The sequence shown here is derived from an EMBL/GenBank/DDBJ whole genome shotgun (WGS) entry which is preliminary data.</text>
</comment>
<keyword evidence="4" id="KW-1185">Reference proteome</keyword>
<keyword evidence="1" id="KW-0812">Transmembrane</keyword>
<sequence length="173" mass="18013">MAPITRSYDLSVSFFVFPNPVNEKAARTVAAVVAATSALVLVTGWWWLTVPLALGFLGRVLAGPRLSPLGWVAMRVVAPRLGEPVLTPGPPKRFAQGIGAVVSTTAAVLSLGLGVTTAAAVLLGVLTIFALLESAAGFCAGCWAFGHLMRLGVIPEETCEACADIRLRSRATV</sequence>
<dbReference type="Proteomes" id="UP000076976">
    <property type="component" value="Unassembled WGS sequence"/>
</dbReference>
<feature type="transmembrane region" description="Helical" evidence="1">
    <location>
        <begin position="94"/>
        <end position="115"/>
    </location>
</feature>
<evidence type="ECO:0000259" key="2">
    <source>
        <dbReference type="Pfam" id="PF14340"/>
    </source>
</evidence>
<dbReference type="Pfam" id="PF14340">
    <property type="entry name" value="DUF4395"/>
    <property type="match status" value="1"/>
</dbReference>
<keyword evidence="1" id="KW-0472">Membrane</keyword>
<reference evidence="3 4" key="1">
    <citation type="submission" date="2016-01" db="EMBL/GenBank/DDBJ databases">
        <title>Janibacter melonis strain CD11_4 genome sequencing and assembly.</title>
        <authorList>
            <person name="Nair G.R."/>
            <person name="Kaur G."/>
            <person name="Chander A.M."/>
            <person name="Mayilraj S."/>
        </authorList>
    </citation>
    <scope>NUCLEOTIDE SEQUENCE [LARGE SCALE GENOMIC DNA]</scope>
    <source>
        <strain evidence="3 4">CD11-4</strain>
    </source>
</reference>
<evidence type="ECO:0000313" key="4">
    <source>
        <dbReference type="Proteomes" id="UP000076976"/>
    </source>
</evidence>
<feature type="transmembrane region" description="Helical" evidence="1">
    <location>
        <begin position="121"/>
        <end position="145"/>
    </location>
</feature>
<evidence type="ECO:0000313" key="3">
    <source>
        <dbReference type="EMBL" id="OAB87249.1"/>
    </source>
</evidence>
<feature type="domain" description="DUF4395" evidence="2">
    <location>
        <begin position="21"/>
        <end position="150"/>
    </location>
</feature>
<dbReference type="STRING" id="262209.AWH69_09135"/>
<feature type="transmembrane region" description="Helical" evidence="1">
    <location>
        <begin position="29"/>
        <end position="48"/>
    </location>
</feature>
<dbReference type="AlphaFoldDB" id="A0A176QC40"/>
<protein>
    <submittedName>
        <fullName evidence="3">MFS transporter permease</fullName>
    </submittedName>
</protein>
<dbReference type="EMBL" id="LQZG01000003">
    <property type="protein sequence ID" value="OAB87249.1"/>
    <property type="molecule type" value="Genomic_DNA"/>
</dbReference>
<keyword evidence="1" id="KW-1133">Transmembrane helix</keyword>
<dbReference type="InterPro" id="IPR025508">
    <property type="entry name" value="DUF4395"/>
</dbReference>
<organism evidence="3 4">
    <name type="scientific">Janibacter melonis</name>
    <dbReference type="NCBI Taxonomy" id="262209"/>
    <lineage>
        <taxon>Bacteria</taxon>
        <taxon>Bacillati</taxon>
        <taxon>Actinomycetota</taxon>
        <taxon>Actinomycetes</taxon>
        <taxon>Micrococcales</taxon>
        <taxon>Intrasporangiaceae</taxon>
        <taxon>Janibacter</taxon>
    </lineage>
</organism>
<accession>A0A176QC40</accession>
<name>A0A176QC40_9MICO</name>
<proteinExistence type="predicted"/>